<feature type="region of interest" description="Disordered" evidence="1">
    <location>
        <begin position="1"/>
        <end position="24"/>
    </location>
</feature>
<feature type="non-terminal residue" evidence="2">
    <location>
        <position position="38"/>
    </location>
</feature>
<name>A0A383D347_9ZZZZ</name>
<feature type="compositionally biased region" description="Basic and acidic residues" evidence="1">
    <location>
        <begin position="1"/>
        <end position="11"/>
    </location>
</feature>
<organism evidence="2">
    <name type="scientific">marine metagenome</name>
    <dbReference type="NCBI Taxonomy" id="408172"/>
    <lineage>
        <taxon>unclassified sequences</taxon>
        <taxon>metagenomes</taxon>
        <taxon>ecological metagenomes</taxon>
    </lineage>
</organism>
<sequence length="38" mass="4183">MIDGVYYDRDTNSPASDQSVIVGDEARERKNYAGIGYG</sequence>
<dbReference type="AlphaFoldDB" id="A0A383D347"/>
<protein>
    <submittedName>
        <fullName evidence="2">Uncharacterized protein</fullName>
    </submittedName>
</protein>
<proteinExistence type="predicted"/>
<evidence type="ECO:0000256" key="1">
    <source>
        <dbReference type="SAM" id="MobiDB-lite"/>
    </source>
</evidence>
<accession>A0A383D347</accession>
<gene>
    <name evidence="2" type="ORF">METZ01_LOCUS491533</name>
</gene>
<reference evidence="2" key="1">
    <citation type="submission" date="2018-05" db="EMBL/GenBank/DDBJ databases">
        <authorList>
            <person name="Lanie J.A."/>
            <person name="Ng W.-L."/>
            <person name="Kazmierczak K.M."/>
            <person name="Andrzejewski T.M."/>
            <person name="Davidsen T.M."/>
            <person name="Wayne K.J."/>
            <person name="Tettelin H."/>
            <person name="Glass J.I."/>
            <person name="Rusch D."/>
            <person name="Podicherti R."/>
            <person name="Tsui H.-C.T."/>
            <person name="Winkler M.E."/>
        </authorList>
    </citation>
    <scope>NUCLEOTIDE SEQUENCE</scope>
</reference>
<evidence type="ECO:0000313" key="2">
    <source>
        <dbReference type="EMBL" id="SVE38679.1"/>
    </source>
</evidence>
<dbReference type="EMBL" id="UINC01213761">
    <property type="protein sequence ID" value="SVE38679.1"/>
    <property type="molecule type" value="Genomic_DNA"/>
</dbReference>